<dbReference type="Proteomes" id="UP000694888">
    <property type="component" value="Unplaced"/>
</dbReference>
<dbReference type="PANTHER" id="PTHR46644:SF2">
    <property type="entry name" value="DNA REPAIR PROTEIN XRCC2"/>
    <property type="match status" value="1"/>
</dbReference>
<protein>
    <submittedName>
        <fullName evidence="4">Uncharacterized protein LOC101851788</fullName>
    </submittedName>
</protein>
<dbReference type="GeneID" id="101851788"/>
<dbReference type="InterPro" id="IPR020588">
    <property type="entry name" value="RecA_ATP-bd"/>
</dbReference>
<dbReference type="RefSeq" id="XP_005091905.1">
    <property type="nucleotide sequence ID" value="XM_005091848.3"/>
</dbReference>
<gene>
    <name evidence="4" type="primary">LOC101851788</name>
</gene>
<dbReference type="InterPro" id="IPR030547">
    <property type="entry name" value="XRCC2"/>
</dbReference>
<feature type="region of interest" description="Disordered" evidence="1">
    <location>
        <begin position="218"/>
        <end position="237"/>
    </location>
</feature>
<evidence type="ECO:0000256" key="1">
    <source>
        <dbReference type="SAM" id="MobiDB-lite"/>
    </source>
</evidence>
<feature type="compositionally biased region" description="Basic and acidic residues" evidence="1">
    <location>
        <begin position="224"/>
        <end position="237"/>
    </location>
</feature>
<dbReference type="PROSITE" id="PS50162">
    <property type="entry name" value="RECA_2"/>
    <property type="match status" value="1"/>
</dbReference>
<organism evidence="3 4">
    <name type="scientific">Aplysia californica</name>
    <name type="common">California sea hare</name>
    <dbReference type="NCBI Taxonomy" id="6500"/>
    <lineage>
        <taxon>Eukaryota</taxon>
        <taxon>Metazoa</taxon>
        <taxon>Spiralia</taxon>
        <taxon>Lophotrochozoa</taxon>
        <taxon>Mollusca</taxon>
        <taxon>Gastropoda</taxon>
        <taxon>Heterobranchia</taxon>
        <taxon>Euthyneura</taxon>
        <taxon>Tectipleura</taxon>
        <taxon>Aplysiida</taxon>
        <taxon>Aplysioidea</taxon>
        <taxon>Aplysiidae</taxon>
        <taxon>Aplysia</taxon>
    </lineage>
</organism>
<accession>A0ABM0JEI9</accession>
<reference evidence="4" key="1">
    <citation type="submission" date="2025-08" db="UniProtKB">
        <authorList>
            <consortium name="RefSeq"/>
        </authorList>
    </citation>
    <scope>IDENTIFICATION</scope>
</reference>
<dbReference type="InterPro" id="IPR027417">
    <property type="entry name" value="P-loop_NTPase"/>
</dbReference>
<evidence type="ECO:0000313" key="4">
    <source>
        <dbReference type="RefSeq" id="XP_005091905.1"/>
    </source>
</evidence>
<sequence length="481" mass="53245">MNCRQELYYSRITVFEMSYGVIGPSSSSGSKQKESGAQLLARLSPRPCLTAVDPLIFGTLSQPKTSTGVTRKVIELYGSEGVGKSQLALHLAARTCLPPQVKGLSLGGLGAKVVFIDTDFKFSAFQLAVFLERLVLSAVESQSQSPDVGELKKNAESVEHQGTPCKKMKLDLDCLNENVEGNKDCNVKEKCDKNVESHQSTVKSNSTDPKLALLSGNCSSLSDKTQKEDIKPSNSYDDRTLETDFNVSNPEKGLYPQSESVVAKTKDTWNQKTQAGNSDEAVNSRVVSLSTKEVDHLVQQSLSNVQVLRVSSSQQLLVTLHSLQDLLLSDTDVSLVIIDSISAFYWHDKSSEPANMSCTEQKMKPVVEVISKLSSEFYVTFLVTKSALIGSKRKRAEDDFYQGNNNMKGTSADKTQHGSYLTEPQCEHVEFLGKSWLELQPKRIVLSRRLNHQRQTEFVASSPLWSSDRTFAIINDHLRFL</sequence>
<evidence type="ECO:0000313" key="3">
    <source>
        <dbReference type="Proteomes" id="UP000694888"/>
    </source>
</evidence>
<dbReference type="SUPFAM" id="SSF52540">
    <property type="entry name" value="P-loop containing nucleoside triphosphate hydrolases"/>
    <property type="match status" value="1"/>
</dbReference>
<dbReference type="InterPro" id="IPR013632">
    <property type="entry name" value="Rad51_C"/>
</dbReference>
<feature type="domain" description="RecA family profile 1" evidence="2">
    <location>
        <begin position="44"/>
        <end position="389"/>
    </location>
</feature>
<dbReference type="Pfam" id="PF08423">
    <property type="entry name" value="Rad51"/>
    <property type="match status" value="1"/>
</dbReference>
<proteinExistence type="predicted"/>
<name>A0ABM0JEI9_APLCA</name>
<keyword evidence="3" id="KW-1185">Reference proteome</keyword>
<dbReference type="PANTHER" id="PTHR46644">
    <property type="entry name" value="DNA REPAIR PROTEIN XRCC2"/>
    <property type="match status" value="1"/>
</dbReference>
<evidence type="ECO:0000259" key="2">
    <source>
        <dbReference type="PROSITE" id="PS50162"/>
    </source>
</evidence>
<dbReference type="Gene3D" id="3.40.50.300">
    <property type="entry name" value="P-loop containing nucleotide triphosphate hydrolases"/>
    <property type="match status" value="2"/>
</dbReference>